<dbReference type="AlphaFoldDB" id="A0A8H7GVB5"/>
<dbReference type="OrthoDB" id="4024574at2759"/>
<gene>
    <name evidence="2" type="ORF">HF325_001223</name>
</gene>
<reference evidence="2" key="1">
    <citation type="submission" date="2020-10" db="EMBL/GenBank/DDBJ databases">
        <title>The Whole-Genome Sequence of Metschnikowia persimmonesis, a Novel Endophytic Yeast Species Isolated from Medicinal Plant Diospyros kaki Thumb.</title>
        <authorList>
            <person name="Rahmat E."/>
            <person name="Kang Y."/>
        </authorList>
    </citation>
    <scope>NUCLEOTIDE SEQUENCE</scope>
    <source>
        <strain evidence="2">KIOM G15050</strain>
    </source>
</reference>
<evidence type="ECO:0000313" key="3">
    <source>
        <dbReference type="Proteomes" id="UP000649328"/>
    </source>
</evidence>
<keyword evidence="3" id="KW-1185">Reference proteome</keyword>
<dbReference type="EMBL" id="JACBPP010000002">
    <property type="protein sequence ID" value="KAF8003775.1"/>
    <property type="molecule type" value="Genomic_DNA"/>
</dbReference>
<feature type="region of interest" description="Disordered" evidence="1">
    <location>
        <begin position="220"/>
        <end position="244"/>
    </location>
</feature>
<accession>A0A8H7GVB5</accession>
<evidence type="ECO:0000256" key="1">
    <source>
        <dbReference type="SAM" id="MobiDB-lite"/>
    </source>
</evidence>
<organism evidence="2 3">
    <name type="scientific">Metschnikowia pulcherrima</name>
    <dbReference type="NCBI Taxonomy" id="27326"/>
    <lineage>
        <taxon>Eukaryota</taxon>
        <taxon>Fungi</taxon>
        <taxon>Dikarya</taxon>
        <taxon>Ascomycota</taxon>
        <taxon>Saccharomycotina</taxon>
        <taxon>Pichiomycetes</taxon>
        <taxon>Metschnikowiaceae</taxon>
        <taxon>Metschnikowia</taxon>
    </lineage>
</organism>
<comment type="caution">
    <text evidence="2">The sequence shown here is derived from an EMBL/GenBank/DDBJ whole genome shotgun (WGS) entry which is preliminary data.</text>
</comment>
<protein>
    <submittedName>
        <fullName evidence="2">Uncharacterized protein</fullName>
    </submittedName>
</protein>
<evidence type="ECO:0000313" key="2">
    <source>
        <dbReference type="EMBL" id="KAF8003775.1"/>
    </source>
</evidence>
<proteinExistence type="predicted"/>
<name>A0A8H7GVB5_9ASCO</name>
<dbReference type="Proteomes" id="UP000649328">
    <property type="component" value="Unassembled WGS sequence"/>
</dbReference>
<feature type="compositionally biased region" description="Polar residues" evidence="1">
    <location>
        <begin position="226"/>
        <end position="237"/>
    </location>
</feature>
<sequence>MVLLFLIQEVLAGICSSGSVVPFTGYKVTRRHKIRLRPLTSDSYLVLTKCHRGIPVFSRNVHTSSTLDEFSVPFRDMHTEFDFLDRRKRKRPYLPSLRKPLNITRETPKAPKKQLISSIKAKGDRLMEWYLRGKNDTKPAGIFKGQISKRDAIVKKRAPRSHPPPAPCLKMARRKRYARLDVVIFIPSTFVGALFNCTAETPIKTDEGLFEAALVRPGRGKHDTIKGSNKANANGVSSKRRKKEEEKMAKMLQKKVLQKKSAAKKKCCKNRITPAPYLNLQRKRTFQGLHSPH</sequence>